<evidence type="ECO:0000313" key="8">
    <source>
        <dbReference type="Proteomes" id="UP000265040"/>
    </source>
</evidence>
<comment type="subcellular location">
    <subcellularLocation>
        <location evidence="1">Membrane</location>
    </subcellularLocation>
</comment>
<dbReference type="InterPro" id="IPR053896">
    <property type="entry name" value="BTN3A2-like_Ig-C"/>
</dbReference>
<dbReference type="Pfam" id="PF22705">
    <property type="entry name" value="C2-set_3"/>
    <property type="match status" value="1"/>
</dbReference>
<dbReference type="AlphaFoldDB" id="A0AAQ6INC8"/>
<reference evidence="7 8" key="1">
    <citation type="submission" date="2021-04" db="EMBL/GenBank/DDBJ databases">
        <authorList>
            <consortium name="Wellcome Sanger Institute Data Sharing"/>
        </authorList>
    </citation>
    <scope>NUCLEOTIDE SEQUENCE [LARGE SCALE GENOMIC DNA]</scope>
</reference>
<dbReference type="InterPro" id="IPR007110">
    <property type="entry name" value="Ig-like_dom"/>
</dbReference>
<feature type="transmembrane region" description="Helical" evidence="4">
    <location>
        <begin position="258"/>
        <end position="278"/>
    </location>
</feature>
<reference evidence="7" key="3">
    <citation type="submission" date="2025-09" db="UniProtKB">
        <authorList>
            <consortium name="Ensembl"/>
        </authorList>
    </citation>
    <scope>IDENTIFICATION</scope>
</reference>
<feature type="chain" id="PRO_5043803801" description="Ig-like domain-containing protein" evidence="5">
    <location>
        <begin position="32"/>
        <end position="308"/>
    </location>
</feature>
<dbReference type="InterPro" id="IPR003599">
    <property type="entry name" value="Ig_sub"/>
</dbReference>
<keyword evidence="8" id="KW-1185">Reference proteome</keyword>
<organism evidence="7 8">
    <name type="scientific">Anabas testudineus</name>
    <name type="common">Climbing perch</name>
    <name type="synonym">Anthias testudineus</name>
    <dbReference type="NCBI Taxonomy" id="64144"/>
    <lineage>
        <taxon>Eukaryota</taxon>
        <taxon>Metazoa</taxon>
        <taxon>Chordata</taxon>
        <taxon>Craniata</taxon>
        <taxon>Vertebrata</taxon>
        <taxon>Euteleostomi</taxon>
        <taxon>Actinopterygii</taxon>
        <taxon>Neopterygii</taxon>
        <taxon>Teleostei</taxon>
        <taxon>Neoteleostei</taxon>
        <taxon>Acanthomorphata</taxon>
        <taxon>Anabantaria</taxon>
        <taxon>Anabantiformes</taxon>
        <taxon>Anabantoidei</taxon>
        <taxon>Anabantidae</taxon>
        <taxon>Anabas</taxon>
    </lineage>
</organism>
<dbReference type="GO" id="GO:0009897">
    <property type="term" value="C:external side of plasma membrane"/>
    <property type="evidence" value="ECO:0007669"/>
    <property type="project" value="TreeGrafter"/>
</dbReference>
<dbReference type="GeneTree" id="ENSGT01030000235070"/>
<dbReference type="PANTHER" id="PTHR24100:SF151">
    <property type="entry name" value="ICOS LIGAND"/>
    <property type="match status" value="1"/>
</dbReference>
<dbReference type="Ensembl" id="ENSATET00000079426.1">
    <property type="protein sequence ID" value="ENSATEP00000075262.1"/>
    <property type="gene ID" value="ENSATEG00000033120.1"/>
</dbReference>
<dbReference type="GO" id="GO:0001817">
    <property type="term" value="P:regulation of cytokine production"/>
    <property type="evidence" value="ECO:0007669"/>
    <property type="project" value="TreeGrafter"/>
</dbReference>
<dbReference type="Pfam" id="PF07686">
    <property type="entry name" value="V-set"/>
    <property type="match status" value="1"/>
</dbReference>
<name>A0AAQ6INC8_ANATE</name>
<dbReference type="SMART" id="SM00406">
    <property type="entry name" value="IGv"/>
    <property type="match status" value="1"/>
</dbReference>
<feature type="signal peptide" evidence="5">
    <location>
        <begin position="1"/>
        <end position="31"/>
    </location>
</feature>
<evidence type="ECO:0000256" key="2">
    <source>
        <dbReference type="ARBA" id="ARBA00023136"/>
    </source>
</evidence>
<dbReference type="PROSITE" id="PS50835">
    <property type="entry name" value="IG_LIKE"/>
    <property type="match status" value="2"/>
</dbReference>
<keyword evidence="3" id="KW-0393">Immunoglobulin domain</keyword>
<dbReference type="InterPro" id="IPR013106">
    <property type="entry name" value="Ig_V-set"/>
</dbReference>
<evidence type="ECO:0000256" key="1">
    <source>
        <dbReference type="ARBA" id="ARBA00004370"/>
    </source>
</evidence>
<protein>
    <recommendedName>
        <fullName evidence="6">Ig-like domain-containing protein</fullName>
    </recommendedName>
</protein>
<dbReference type="Gene3D" id="2.60.40.10">
    <property type="entry name" value="Immunoglobulins"/>
    <property type="match status" value="2"/>
</dbReference>
<dbReference type="CDD" id="cd00096">
    <property type="entry name" value="Ig"/>
    <property type="match status" value="1"/>
</dbReference>
<evidence type="ECO:0000256" key="4">
    <source>
        <dbReference type="SAM" id="Phobius"/>
    </source>
</evidence>
<keyword evidence="4" id="KW-0812">Transmembrane</keyword>
<evidence type="ECO:0000313" key="7">
    <source>
        <dbReference type="Ensembl" id="ENSATEP00000075262.1"/>
    </source>
</evidence>
<feature type="domain" description="Ig-like" evidence="6">
    <location>
        <begin position="166"/>
        <end position="253"/>
    </location>
</feature>
<dbReference type="InterPro" id="IPR036179">
    <property type="entry name" value="Ig-like_dom_sf"/>
</dbReference>
<proteinExistence type="predicted"/>
<dbReference type="GO" id="GO:0005102">
    <property type="term" value="F:signaling receptor binding"/>
    <property type="evidence" value="ECO:0007669"/>
    <property type="project" value="TreeGrafter"/>
</dbReference>
<evidence type="ECO:0000256" key="5">
    <source>
        <dbReference type="SAM" id="SignalP"/>
    </source>
</evidence>
<reference evidence="7" key="2">
    <citation type="submission" date="2025-08" db="UniProtKB">
        <authorList>
            <consortium name="Ensembl"/>
        </authorList>
    </citation>
    <scope>IDENTIFICATION</scope>
</reference>
<dbReference type="GO" id="GO:0050852">
    <property type="term" value="P:T cell receptor signaling pathway"/>
    <property type="evidence" value="ECO:0007669"/>
    <property type="project" value="TreeGrafter"/>
</dbReference>
<dbReference type="PANTHER" id="PTHR24100">
    <property type="entry name" value="BUTYROPHILIN"/>
    <property type="match status" value="1"/>
</dbReference>
<dbReference type="SMART" id="SM00409">
    <property type="entry name" value="IG"/>
    <property type="match status" value="2"/>
</dbReference>
<dbReference type="InterPro" id="IPR013783">
    <property type="entry name" value="Ig-like_fold"/>
</dbReference>
<keyword evidence="5" id="KW-0732">Signal</keyword>
<gene>
    <name evidence="7" type="primary">EMB</name>
</gene>
<accession>A0AAQ6INC8</accession>
<evidence type="ECO:0000259" key="6">
    <source>
        <dbReference type="PROSITE" id="PS50835"/>
    </source>
</evidence>
<dbReference type="InterPro" id="IPR050504">
    <property type="entry name" value="IgSF_BTN/MOG"/>
</dbReference>
<keyword evidence="4" id="KW-1133">Transmembrane helix</keyword>
<feature type="domain" description="Ig-like" evidence="6">
    <location>
        <begin position="28"/>
        <end position="139"/>
    </location>
</feature>
<dbReference type="SUPFAM" id="SSF48726">
    <property type="entry name" value="Immunoglobulin"/>
    <property type="match status" value="2"/>
</dbReference>
<sequence>MLMVHVRTPTAMELLPLLSLCLLTQSGPTFADGNEPSVLVAVQEKSDAILPCSISRKENIEKEVFDWKKDDGKEVFLYADGSYYGKGRTGQDEQFKGRVLHFEDELKNGNASIKIKNTKMADTGSYTCTFPNQQTSNIKLVVDPDPERFNLTYRRNESIRGAASEPSIIILQQTKDKALLQCLVRGASPKPKLKWQDSSGNILPAEEPQVTENDDSYNVFLQTTVSKTDTYRCVATQEEIYHETDTKTHVYINEFPTIWIIVTVLSFVGGGVITILVMKCYKKNPVEVHTGNLSPEDEQFPLDQKQTS</sequence>
<keyword evidence="2 4" id="KW-0472">Membrane</keyword>
<dbReference type="Proteomes" id="UP000265040">
    <property type="component" value="Chromosome 5"/>
</dbReference>
<evidence type="ECO:0000256" key="3">
    <source>
        <dbReference type="ARBA" id="ARBA00023319"/>
    </source>
</evidence>